<evidence type="ECO:0000313" key="1">
    <source>
        <dbReference type="EMBL" id="MBC8200144.1"/>
    </source>
</evidence>
<protein>
    <submittedName>
        <fullName evidence="1">Uncharacterized protein</fullName>
    </submittedName>
</protein>
<sequence length="333" mass="37427">MLILLESERDISKAQQKLERSIRRDFPKRATKDIGYPGGTNYGARVFTNGHFWFWSGDANKKNESSPRRLNWFGLFHEGGGLNISVEVNVPYKGRNGKVAGFFARDNETGSIYLMHSGGVKGGKKGVGKYAFLAWSGERLVRVADSNGGVRDAIVVMPIEGKSAIRSAIRYVDTIARFKQAVRDGETDTPEFKSKQKELEDFFSEPRGRRKGKISGQFDYLSRHGDVVDALYLWRKSKSRDRGGRLVKSVLIDLGVSKKIELTEVYEVKTAADRSNVYTAIGQLMTHGISKKCRRIMVLPHKEPIAPDLKEALDRLGIELMHFKLTDDEAIIV</sequence>
<organism evidence="1 2">
    <name type="scientific">Candidatus Desulfaltia bathyphila</name>
    <dbReference type="NCBI Taxonomy" id="2841697"/>
    <lineage>
        <taxon>Bacteria</taxon>
        <taxon>Pseudomonadati</taxon>
        <taxon>Thermodesulfobacteriota</taxon>
        <taxon>Desulfobacteria</taxon>
        <taxon>Desulfobacterales</taxon>
        <taxon>Desulfobacterales incertae sedis</taxon>
        <taxon>Candidatus Desulfaltia</taxon>
    </lineage>
</organism>
<dbReference type="Proteomes" id="UP000603545">
    <property type="component" value="Unassembled WGS sequence"/>
</dbReference>
<dbReference type="EMBL" id="JACNLL010000079">
    <property type="protein sequence ID" value="MBC8200144.1"/>
    <property type="molecule type" value="Genomic_DNA"/>
</dbReference>
<name>A0A8J6T8V4_9BACT</name>
<comment type="caution">
    <text evidence="1">The sequence shown here is derived from an EMBL/GenBank/DDBJ whole genome shotgun (WGS) entry which is preliminary data.</text>
</comment>
<gene>
    <name evidence="1" type="ORF">H8E80_08920</name>
</gene>
<reference evidence="1 2" key="1">
    <citation type="submission" date="2020-08" db="EMBL/GenBank/DDBJ databases">
        <title>Bridging the membrane lipid divide: bacteria of the FCB group superphylum have the potential to synthesize archaeal ether lipids.</title>
        <authorList>
            <person name="Villanueva L."/>
            <person name="Von Meijenfeldt F.A.B."/>
            <person name="Westbye A.B."/>
            <person name="Yadav S."/>
            <person name="Hopmans E.C."/>
            <person name="Dutilh B.E."/>
            <person name="Sinninghe Damste J.S."/>
        </authorList>
    </citation>
    <scope>NUCLEOTIDE SEQUENCE [LARGE SCALE GENOMIC DNA]</scope>
    <source>
        <strain evidence="1">NIOZ-UU82</strain>
    </source>
</reference>
<dbReference type="AlphaFoldDB" id="A0A8J6T8V4"/>
<evidence type="ECO:0000313" key="2">
    <source>
        <dbReference type="Proteomes" id="UP000603545"/>
    </source>
</evidence>
<accession>A0A8J6T8V4</accession>
<proteinExistence type="predicted"/>